<dbReference type="InterPro" id="IPR023187">
    <property type="entry name" value="Tscrpt_reg_MarR-type_CS"/>
</dbReference>
<dbReference type="PROSITE" id="PS50995">
    <property type="entry name" value="HTH_MARR_2"/>
    <property type="match status" value="1"/>
</dbReference>
<dbReference type="InterPro" id="IPR036388">
    <property type="entry name" value="WH-like_DNA-bd_sf"/>
</dbReference>
<dbReference type="PANTHER" id="PTHR42756:SF1">
    <property type="entry name" value="TRANSCRIPTIONAL REPRESSOR OF EMRAB OPERON"/>
    <property type="match status" value="1"/>
</dbReference>
<organism evidence="5 6">
    <name type="scientific">Blautia producta</name>
    <dbReference type="NCBI Taxonomy" id="33035"/>
    <lineage>
        <taxon>Bacteria</taxon>
        <taxon>Bacillati</taxon>
        <taxon>Bacillota</taxon>
        <taxon>Clostridia</taxon>
        <taxon>Lachnospirales</taxon>
        <taxon>Lachnospiraceae</taxon>
        <taxon>Blautia</taxon>
    </lineage>
</organism>
<evidence type="ECO:0000256" key="2">
    <source>
        <dbReference type="ARBA" id="ARBA00023125"/>
    </source>
</evidence>
<dbReference type="PANTHER" id="PTHR42756">
    <property type="entry name" value="TRANSCRIPTIONAL REGULATOR, MARR"/>
    <property type="match status" value="1"/>
</dbReference>
<proteinExistence type="predicted"/>
<keyword evidence="2" id="KW-0238">DNA-binding</keyword>
<dbReference type="KEGG" id="bpro:PMF13cell1_03349"/>
<evidence type="ECO:0000259" key="4">
    <source>
        <dbReference type="PROSITE" id="PS50995"/>
    </source>
</evidence>
<dbReference type="AlphaFoldDB" id="A0A4P6M002"/>
<evidence type="ECO:0000313" key="5">
    <source>
        <dbReference type="EMBL" id="QBE97786.1"/>
    </source>
</evidence>
<dbReference type="SUPFAM" id="SSF46785">
    <property type="entry name" value="Winged helix' DNA-binding domain"/>
    <property type="match status" value="1"/>
</dbReference>
<dbReference type="SMART" id="SM00347">
    <property type="entry name" value="HTH_MARR"/>
    <property type="match status" value="1"/>
</dbReference>
<name>A0A4P6M002_9FIRM</name>
<dbReference type="Proteomes" id="UP000289794">
    <property type="component" value="Chromosome"/>
</dbReference>
<feature type="domain" description="HTH marR-type" evidence="4">
    <location>
        <begin position="1"/>
        <end position="134"/>
    </location>
</feature>
<protein>
    <submittedName>
        <fullName evidence="5">Putative HTH-type transcriptional regulator</fullName>
    </submittedName>
</protein>
<keyword evidence="3" id="KW-0804">Transcription</keyword>
<dbReference type="PROSITE" id="PS01117">
    <property type="entry name" value="HTH_MARR_1"/>
    <property type="match status" value="1"/>
</dbReference>
<accession>A0A4P6M002</accession>
<evidence type="ECO:0000256" key="1">
    <source>
        <dbReference type="ARBA" id="ARBA00023015"/>
    </source>
</evidence>
<dbReference type="PRINTS" id="PR00598">
    <property type="entry name" value="HTHMARR"/>
</dbReference>
<dbReference type="InterPro" id="IPR000835">
    <property type="entry name" value="HTH_MarR-typ"/>
</dbReference>
<dbReference type="EMBL" id="CP035945">
    <property type="protein sequence ID" value="QBE97786.1"/>
    <property type="molecule type" value="Genomic_DNA"/>
</dbReference>
<evidence type="ECO:0000313" key="6">
    <source>
        <dbReference type="Proteomes" id="UP000289794"/>
    </source>
</evidence>
<keyword evidence="1" id="KW-0805">Transcription regulation</keyword>
<dbReference type="RefSeq" id="WP_029469412.1">
    <property type="nucleotide sequence ID" value="NZ_AP031439.1"/>
</dbReference>
<dbReference type="GO" id="GO:0003677">
    <property type="term" value="F:DNA binding"/>
    <property type="evidence" value="ECO:0007669"/>
    <property type="project" value="UniProtKB-KW"/>
</dbReference>
<gene>
    <name evidence="5" type="ORF">PMF13cell1_03349</name>
</gene>
<dbReference type="Gene3D" id="1.10.10.10">
    <property type="entry name" value="Winged helix-like DNA-binding domain superfamily/Winged helix DNA-binding domain"/>
    <property type="match status" value="1"/>
</dbReference>
<dbReference type="Pfam" id="PF01047">
    <property type="entry name" value="MarR"/>
    <property type="match status" value="1"/>
</dbReference>
<sequence length="148" mass="16864">MKESFHYMLMVTQAVFHKKLLTGLQGTGLTLGQPKVLDYLREHDGSNQKAIAAACHIEPASLTSVLGGMEQKGLIERKSLNGNRRSLHVFLTQKGKEMVQYVEREFSQLEAQAFSELTVEERDAFLTAFHKIFETITAYERTNETWKN</sequence>
<evidence type="ECO:0000256" key="3">
    <source>
        <dbReference type="ARBA" id="ARBA00023163"/>
    </source>
</evidence>
<dbReference type="InterPro" id="IPR036390">
    <property type="entry name" value="WH_DNA-bd_sf"/>
</dbReference>
<reference evidence="5 6" key="1">
    <citation type="submission" date="2019-01" db="EMBL/GenBank/DDBJ databases">
        <title>PMF-metabolizing Aryl O-demethylase.</title>
        <authorList>
            <person name="Kim M."/>
        </authorList>
    </citation>
    <scope>NUCLEOTIDE SEQUENCE [LARGE SCALE GENOMIC DNA]</scope>
    <source>
        <strain evidence="5 6">PMF1</strain>
    </source>
</reference>
<dbReference type="GO" id="GO:0003700">
    <property type="term" value="F:DNA-binding transcription factor activity"/>
    <property type="evidence" value="ECO:0007669"/>
    <property type="project" value="InterPro"/>
</dbReference>